<dbReference type="GO" id="GO:0005829">
    <property type="term" value="C:cytosol"/>
    <property type="evidence" value="ECO:0007669"/>
    <property type="project" value="TreeGrafter"/>
</dbReference>
<organism evidence="4 5">
    <name type="scientific">Corynebacterium halotolerans YIM 70093 = DSM 44683</name>
    <dbReference type="NCBI Taxonomy" id="1121362"/>
    <lineage>
        <taxon>Bacteria</taxon>
        <taxon>Bacillati</taxon>
        <taxon>Actinomycetota</taxon>
        <taxon>Actinomycetes</taxon>
        <taxon>Mycobacteriales</taxon>
        <taxon>Corynebacteriaceae</taxon>
        <taxon>Corynebacterium</taxon>
    </lineage>
</organism>
<dbReference type="InterPro" id="IPR036554">
    <property type="entry name" value="GHMP_kinase_C_sf"/>
</dbReference>
<dbReference type="PANTHER" id="PTHR10457">
    <property type="entry name" value="MEVALONATE KINASE/GALACTOKINASE"/>
    <property type="match status" value="1"/>
</dbReference>
<evidence type="ECO:0000256" key="2">
    <source>
        <dbReference type="ARBA" id="ARBA00022840"/>
    </source>
</evidence>
<dbReference type="GO" id="GO:0004335">
    <property type="term" value="F:galactokinase activity"/>
    <property type="evidence" value="ECO:0007669"/>
    <property type="project" value="TreeGrafter"/>
</dbReference>
<reference evidence="4 5" key="1">
    <citation type="journal article" date="2012" name="Stand. Genomic Sci.">
        <title>Genome sequence of the halotolerant bacterium Corynebacterium halotolerans type strain YIM 70093(T) (= DSM 44683(T)).</title>
        <authorList>
            <person name="Ruckert C."/>
            <person name="Albersmeier A."/>
            <person name="Al-Dilaimi A."/>
            <person name="Niehaus K."/>
            <person name="Szczepanowski R."/>
            <person name="Kalinowski J."/>
        </authorList>
    </citation>
    <scope>NUCLEOTIDE SEQUENCE [LARGE SCALE GENOMIC DNA]</scope>
    <source>
        <strain evidence="4">YIM 70093</strain>
    </source>
</reference>
<dbReference type="GO" id="GO:0005524">
    <property type="term" value="F:ATP binding"/>
    <property type="evidence" value="ECO:0007669"/>
    <property type="project" value="UniProtKB-KW"/>
</dbReference>
<keyword evidence="2" id="KW-0067">ATP-binding</keyword>
<proteinExistence type="predicted"/>
<dbReference type="Proteomes" id="UP000011723">
    <property type="component" value="Chromosome"/>
</dbReference>
<evidence type="ECO:0000256" key="1">
    <source>
        <dbReference type="ARBA" id="ARBA00022741"/>
    </source>
</evidence>
<dbReference type="Pfam" id="PF10509">
    <property type="entry name" value="GalKase_gal_bdg"/>
    <property type="match status" value="1"/>
</dbReference>
<dbReference type="EMBL" id="CP003697">
    <property type="protein sequence ID" value="AGF72991.1"/>
    <property type="molecule type" value="Genomic_DNA"/>
</dbReference>
<dbReference type="PANTHER" id="PTHR10457:SF7">
    <property type="entry name" value="GALACTOKINASE-RELATED"/>
    <property type="match status" value="1"/>
</dbReference>
<dbReference type="SUPFAM" id="SSF55060">
    <property type="entry name" value="GHMP Kinase, C-terminal domain"/>
    <property type="match status" value="1"/>
</dbReference>
<dbReference type="AlphaFoldDB" id="M1P8L0"/>
<keyword evidence="4" id="KW-0808">Transferase</keyword>
<dbReference type="SUPFAM" id="SSF54211">
    <property type="entry name" value="Ribosomal protein S5 domain 2-like"/>
    <property type="match status" value="1"/>
</dbReference>
<dbReference type="InterPro" id="IPR019539">
    <property type="entry name" value="GalKase_N"/>
</dbReference>
<evidence type="ECO:0000313" key="4">
    <source>
        <dbReference type="EMBL" id="AGF72991.1"/>
    </source>
</evidence>
<dbReference type="InterPro" id="IPR020568">
    <property type="entry name" value="Ribosomal_Su5_D2-typ_SF"/>
</dbReference>
<dbReference type="KEGG" id="chn:A605_09945"/>
<dbReference type="PATRIC" id="fig|1121362.3.peg.2012"/>
<dbReference type="InterPro" id="IPR014721">
    <property type="entry name" value="Ribsml_uS5_D2-typ_fold_subgr"/>
</dbReference>
<dbReference type="RefSeq" id="WP_015401410.1">
    <property type="nucleotide sequence ID" value="NC_020302.1"/>
</dbReference>
<evidence type="ECO:0000259" key="3">
    <source>
        <dbReference type="Pfam" id="PF10509"/>
    </source>
</evidence>
<dbReference type="STRING" id="1121362.A605_09945"/>
<dbReference type="HOGENOM" id="CLU_692070_0_0_11"/>
<keyword evidence="1" id="KW-0547">Nucleotide-binding</keyword>
<keyword evidence="4" id="KW-0418">Kinase</keyword>
<feature type="domain" description="Galactokinase N-terminal" evidence="3">
    <location>
        <begin position="18"/>
        <end position="66"/>
    </location>
</feature>
<keyword evidence="5" id="KW-1185">Reference proteome</keyword>
<accession>M1P8L0</accession>
<protein>
    <submittedName>
        <fullName evidence="4">Galactokinase</fullName>
    </submittedName>
</protein>
<evidence type="ECO:0000313" key="5">
    <source>
        <dbReference type="Proteomes" id="UP000011723"/>
    </source>
</evidence>
<dbReference type="PRINTS" id="PR00959">
    <property type="entry name" value="MEVGALKINASE"/>
</dbReference>
<dbReference type="GO" id="GO:0006012">
    <property type="term" value="P:galactose metabolic process"/>
    <property type="evidence" value="ECO:0007669"/>
    <property type="project" value="TreeGrafter"/>
</dbReference>
<name>M1P8L0_9CORY</name>
<dbReference type="eggNOG" id="COG0153">
    <property type="taxonomic scope" value="Bacteria"/>
</dbReference>
<dbReference type="OrthoDB" id="4427597at2"/>
<gene>
    <name evidence="4" type="ORF">A605_09945</name>
</gene>
<sequence>MPLWPGADRPAIERVIAAHEEATGSPAAHAAEAPATWSLIGEHVDHAGGVVLMALTDLRAAVAYTPRRDDLVRVTHLQTTPDGVVTTTDEISTGVVARRAAAQQPGVDDRGRTLTPPAPEGGLAARLGGVIWTLIHRQLLSRDTAGADVTVVTDIPAEAGLGARAALEAAFALALQADADDLDDAPMRARLAEVCTQSAEMFSATPPLRARHTAALRGVGDTVSAIDYADGSVTQVPHPVTRDTAAFAVFAPGPAPDESGAIRTRRRFLDSACHAFGAESLRLLPDAPQRVVEWLEAVHKVHGTDGTPAVKDAAAWLAFNQNETVRAQQLSRALRSRRAEAVWPLLADSQAALTGPYGLSGAAELVELCRVRGAKAARAAAAGVSGAVIAYVDAGHAANFSADLAEDGLVVVPLRGGEVAAARR</sequence>
<dbReference type="Gene3D" id="3.30.70.890">
    <property type="entry name" value="GHMP kinase, C-terminal domain"/>
    <property type="match status" value="1"/>
</dbReference>
<dbReference type="Gene3D" id="3.30.230.10">
    <property type="match status" value="1"/>
</dbReference>